<feature type="compositionally biased region" description="Basic and acidic residues" evidence="1">
    <location>
        <begin position="42"/>
        <end position="53"/>
    </location>
</feature>
<gene>
    <name evidence="2" type="ordered locus">PSMK_05830</name>
</gene>
<evidence type="ECO:0000256" key="1">
    <source>
        <dbReference type="SAM" id="MobiDB-lite"/>
    </source>
</evidence>
<evidence type="ECO:0000313" key="2">
    <source>
        <dbReference type="EMBL" id="BAM02742.1"/>
    </source>
</evidence>
<feature type="compositionally biased region" description="Low complexity" evidence="1">
    <location>
        <begin position="31"/>
        <end position="41"/>
    </location>
</feature>
<name>I0IBV4_PHYMF</name>
<protein>
    <submittedName>
        <fullName evidence="2">Uncharacterized protein</fullName>
    </submittedName>
</protein>
<dbReference type="STRING" id="1142394.PSMK_05830"/>
<dbReference type="KEGG" id="phm:PSMK_05830"/>
<feature type="region of interest" description="Disordered" evidence="1">
    <location>
        <begin position="31"/>
        <end position="94"/>
    </location>
</feature>
<proteinExistence type="predicted"/>
<evidence type="ECO:0000313" key="3">
    <source>
        <dbReference type="Proteomes" id="UP000007881"/>
    </source>
</evidence>
<accession>I0IBV4</accession>
<organism evidence="2 3">
    <name type="scientific">Phycisphaera mikurensis (strain NBRC 102666 / KCTC 22515 / FYK2301M01)</name>
    <dbReference type="NCBI Taxonomy" id="1142394"/>
    <lineage>
        <taxon>Bacteria</taxon>
        <taxon>Pseudomonadati</taxon>
        <taxon>Planctomycetota</taxon>
        <taxon>Phycisphaerae</taxon>
        <taxon>Phycisphaerales</taxon>
        <taxon>Phycisphaeraceae</taxon>
        <taxon>Phycisphaera</taxon>
    </lineage>
</organism>
<dbReference type="AlphaFoldDB" id="I0IBV4"/>
<dbReference type="Proteomes" id="UP000007881">
    <property type="component" value="Chromosome"/>
</dbReference>
<reference evidence="2 3" key="1">
    <citation type="submission" date="2012-02" db="EMBL/GenBank/DDBJ databases">
        <title>Complete genome sequence of Phycisphaera mikurensis NBRC 102666.</title>
        <authorList>
            <person name="Ankai A."/>
            <person name="Hosoyama A."/>
            <person name="Terui Y."/>
            <person name="Sekine M."/>
            <person name="Fukai R."/>
            <person name="Kato Y."/>
            <person name="Nakamura S."/>
            <person name="Yamada-Narita S."/>
            <person name="Kawakoshi A."/>
            <person name="Fukunaga Y."/>
            <person name="Yamazaki S."/>
            <person name="Fujita N."/>
        </authorList>
    </citation>
    <scope>NUCLEOTIDE SEQUENCE [LARGE SCALE GENOMIC DNA]</scope>
    <source>
        <strain evidence="3">NBRC 102666 / KCTC 22515 / FYK2301M01</strain>
    </source>
</reference>
<sequence length="94" mass="9606">MEKTPGLASNGGPGVSLAPRTAAVFRPGCPRSAAGSAAGGAEVRRRGVGDARLRGKGRERRDHAAGAAARLRPDASWRGGRARCAGGHVNRVRP</sequence>
<dbReference type="EMBL" id="AP012338">
    <property type="protein sequence ID" value="BAM02742.1"/>
    <property type="molecule type" value="Genomic_DNA"/>
</dbReference>
<dbReference type="HOGENOM" id="CLU_2383616_0_0_0"/>
<keyword evidence="3" id="KW-1185">Reference proteome</keyword>